<dbReference type="EMBL" id="LPNM01000008">
    <property type="protein sequence ID" value="OEJ83948.1"/>
    <property type="molecule type" value="Genomic_DNA"/>
</dbReference>
<dbReference type="Gene3D" id="3.30.1330.40">
    <property type="entry name" value="RutC-like"/>
    <property type="match status" value="1"/>
</dbReference>
<accession>A0A1E5RAL6</accession>
<dbReference type="PANTHER" id="PTHR11803:SF58">
    <property type="entry name" value="PROTEIN HMF1-RELATED"/>
    <property type="match status" value="1"/>
</dbReference>
<dbReference type="InParanoid" id="A0A1E5RAL6"/>
<evidence type="ECO:0000256" key="1">
    <source>
        <dbReference type="ARBA" id="ARBA00010552"/>
    </source>
</evidence>
<sequence>MESSKNFARSASKTNFVRFQSTLKPVRTELAPPPAASYSQAMKVNNLIYVSGQIPLTKENKPVEGDIKVKAEQVIGNINEILKASNSSLNHIVKVNIFLTDINNFADFNSVYAKYFNVHKPARSCVAVKSLPLNMDLEVEVVAVEKN</sequence>
<dbReference type="STRING" id="56408.A0A1E5RAL6"/>
<dbReference type="GO" id="GO:0005739">
    <property type="term" value="C:mitochondrion"/>
    <property type="evidence" value="ECO:0007669"/>
    <property type="project" value="UniProtKB-ARBA"/>
</dbReference>
<comment type="caution">
    <text evidence="2">The sequence shown here is derived from an EMBL/GenBank/DDBJ whole genome shotgun (WGS) entry which is preliminary data.</text>
</comment>
<protein>
    <submittedName>
        <fullName evidence="2">Protein MMF1, mitochondrial</fullName>
    </submittedName>
</protein>
<dbReference type="NCBIfam" id="TIGR00004">
    <property type="entry name" value="Rid family detoxifying hydrolase"/>
    <property type="match status" value="1"/>
</dbReference>
<dbReference type="CDD" id="cd00448">
    <property type="entry name" value="YjgF_YER057c_UK114_family"/>
    <property type="match status" value="1"/>
</dbReference>
<dbReference type="InterPro" id="IPR006056">
    <property type="entry name" value="RidA"/>
</dbReference>
<reference evidence="3" key="1">
    <citation type="journal article" date="2016" name="Genome Announc.">
        <title>Genome sequences of three species of Hanseniaspora isolated from spontaneous wine fermentations.</title>
        <authorList>
            <person name="Sternes P.R."/>
            <person name="Lee D."/>
            <person name="Kutyna D.R."/>
            <person name="Borneman A.R."/>
        </authorList>
    </citation>
    <scope>NUCLEOTIDE SEQUENCE [LARGE SCALE GENOMIC DNA]</scope>
    <source>
        <strain evidence="3">AWRI3579</strain>
    </source>
</reference>
<evidence type="ECO:0000313" key="2">
    <source>
        <dbReference type="EMBL" id="OEJ83948.1"/>
    </source>
</evidence>
<dbReference type="GO" id="GO:0005829">
    <property type="term" value="C:cytosol"/>
    <property type="evidence" value="ECO:0007669"/>
    <property type="project" value="TreeGrafter"/>
</dbReference>
<proteinExistence type="inferred from homology"/>
<dbReference type="InterPro" id="IPR006175">
    <property type="entry name" value="YjgF/YER057c/UK114"/>
</dbReference>
<organism evidence="2 3">
    <name type="scientific">Hanseniaspora osmophila</name>
    <dbReference type="NCBI Taxonomy" id="56408"/>
    <lineage>
        <taxon>Eukaryota</taxon>
        <taxon>Fungi</taxon>
        <taxon>Dikarya</taxon>
        <taxon>Ascomycota</taxon>
        <taxon>Saccharomycotina</taxon>
        <taxon>Saccharomycetes</taxon>
        <taxon>Saccharomycodales</taxon>
        <taxon>Saccharomycodaceae</taxon>
        <taxon>Hanseniaspora</taxon>
    </lineage>
</organism>
<keyword evidence="3" id="KW-1185">Reference proteome</keyword>
<gene>
    <name evidence="2" type="ORF">AWRI3579_g2743</name>
</gene>
<comment type="similarity">
    <text evidence="1">Belongs to the RutC family.</text>
</comment>
<evidence type="ECO:0000313" key="3">
    <source>
        <dbReference type="Proteomes" id="UP000095728"/>
    </source>
</evidence>
<dbReference type="FunFam" id="3.30.1330.40:FF:000001">
    <property type="entry name" value="L-PSP family endoribonuclease"/>
    <property type="match status" value="1"/>
</dbReference>
<dbReference type="GO" id="GO:0019239">
    <property type="term" value="F:deaminase activity"/>
    <property type="evidence" value="ECO:0007669"/>
    <property type="project" value="TreeGrafter"/>
</dbReference>
<dbReference type="InterPro" id="IPR035959">
    <property type="entry name" value="RutC-like_sf"/>
</dbReference>
<dbReference type="FunCoup" id="A0A1E5RAL6">
    <property type="interactions" value="514"/>
</dbReference>
<name>A0A1E5RAL6_9ASCO</name>
<dbReference type="PANTHER" id="PTHR11803">
    <property type="entry name" value="2-IMINOBUTANOATE/2-IMINOPROPANOATE DEAMINASE RIDA"/>
    <property type="match status" value="1"/>
</dbReference>
<dbReference type="Pfam" id="PF01042">
    <property type="entry name" value="Ribonuc_L-PSP"/>
    <property type="match status" value="1"/>
</dbReference>
<dbReference type="Proteomes" id="UP000095728">
    <property type="component" value="Unassembled WGS sequence"/>
</dbReference>
<dbReference type="AlphaFoldDB" id="A0A1E5RAL6"/>
<dbReference type="OrthoDB" id="309640at2759"/>
<dbReference type="SUPFAM" id="SSF55298">
    <property type="entry name" value="YjgF-like"/>
    <property type="match status" value="1"/>
</dbReference>